<dbReference type="InterPro" id="IPR041266">
    <property type="entry name" value="EDS1_EP"/>
</dbReference>
<dbReference type="InterPro" id="IPR044603">
    <property type="entry name" value="SAG101-like"/>
</dbReference>
<evidence type="ECO:0000259" key="2">
    <source>
        <dbReference type="Pfam" id="PF18117"/>
    </source>
</evidence>
<gene>
    <name evidence="3" type="ORF">EUGRSUZ_C00536</name>
</gene>
<feature type="domain" description="EDS1 EP" evidence="2">
    <location>
        <begin position="115"/>
        <end position="310"/>
    </location>
</feature>
<dbReference type="GO" id="GO:0052689">
    <property type="term" value="F:carboxylic ester hydrolase activity"/>
    <property type="evidence" value="ECO:0007669"/>
    <property type="project" value="InterPro"/>
</dbReference>
<dbReference type="EMBL" id="KK198755">
    <property type="protein sequence ID" value="KCW79094.1"/>
    <property type="molecule type" value="Genomic_DNA"/>
</dbReference>
<sequence>MELPEEEYPRDQEVPFVHEENANECEKKESISGDCHRSNGQEPDSCEAGDAPKVAGADSESTELRKEGTHALIDNIAKREQVVNRQGDEAFHPDKGWDAMKQELDRVEQFGQSSEDSSLYDRAKNALDRGKYALDMKKEILIEYWEQVVTYMENNSKKRSSQDWHKWLDEGTRFQRIVEQLEIASCCYKGRRYDYLHRRRRKCFRQLEQWQKEENPRPPAGPSNFKRRKIESRPTGDSCFWFHVENALRLCGLLIHEGPSVDSEREELRKFEKYVMDLINKTAVSADVFLENSTFMLWWMKYEKILAKQMMGHPHRSPLVSFMRNEPRENYVNRLKACKH</sequence>
<feature type="compositionally biased region" description="Basic and acidic residues" evidence="1">
    <location>
        <begin position="22"/>
        <end position="39"/>
    </location>
</feature>
<dbReference type="Pfam" id="PF18117">
    <property type="entry name" value="EDS1_EP"/>
    <property type="match status" value="1"/>
</dbReference>
<dbReference type="Gramene" id="KCW79093">
    <property type="protein sequence ID" value="KCW79093"/>
    <property type="gene ID" value="EUGRSUZ_C00536"/>
</dbReference>
<dbReference type="AlphaFoldDB" id="A0A059CLI5"/>
<feature type="region of interest" description="Disordered" evidence="1">
    <location>
        <begin position="22"/>
        <end position="64"/>
    </location>
</feature>
<name>A0A059CLI5_EUCGR</name>
<proteinExistence type="predicted"/>
<accession>A0A059CLI5</accession>
<reference evidence="3" key="1">
    <citation type="submission" date="2013-07" db="EMBL/GenBank/DDBJ databases">
        <title>The genome of Eucalyptus grandis.</title>
        <authorList>
            <person name="Schmutz J."/>
            <person name="Hayes R."/>
            <person name="Myburg A."/>
            <person name="Tuskan G."/>
            <person name="Grattapaglia D."/>
            <person name="Rokhsar D.S."/>
        </authorList>
    </citation>
    <scope>NUCLEOTIDE SEQUENCE</scope>
    <source>
        <tissue evidence="3">Leaf extractions</tissue>
    </source>
</reference>
<protein>
    <recommendedName>
        <fullName evidence="2">EDS1 EP domain-containing protein</fullName>
    </recommendedName>
</protein>
<evidence type="ECO:0000313" key="3">
    <source>
        <dbReference type="EMBL" id="KCW79094.1"/>
    </source>
</evidence>
<evidence type="ECO:0000256" key="1">
    <source>
        <dbReference type="SAM" id="MobiDB-lite"/>
    </source>
</evidence>
<dbReference type="STRING" id="71139.A0A059CLI5"/>
<dbReference type="GO" id="GO:0016298">
    <property type="term" value="F:lipase activity"/>
    <property type="evidence" value="ECO:0000318"/>
    <property type="project" value="GO_Central"/>
</dbReference>
<dbReference type="GO" id="GO:0006952">
    <property type="term" value="P:defense response"/>
    <property type="evidence" value="ECO:0007669"/>
    <property type="project" value="InterPro"/>
</dbReference>
<organism evidence="3">
    <name type="scientific">Eucalyptus grandis</name>
    <name type="common">Flooded gum</name>
    <dbReference type="NCBI Taxonomy" id="71139"/>
    <lineage>
        <taxon>Eukaryota</taxon>
        <taxon>Viridiplantae</taxon>
        <taxon>Streptophyta</taxon>
        <taxon>Embryophyta</taxon>
        <taxon>Tracheophyta</taxon>
        <taxon>Spermatophyta</taxon>
        <taxon>Magnoliopsida</taxon>
        <taxon>eudicotyledons</taxon>
        <taxon>Gunneridae</taxon>
        <taxon>Pentapetalae</taxon>
        <taxon>rosids</taxon>
        <taxon>malvids</taxon>
        <taxon>Myrtales</taxon>
        <taxon>Myrtaceae</taxon>
        <taxon>Myrtoideae</taxon>
        <taxon>Eucalypteae</taxon>
        <taxon>Eucalyptus</taxon>
    </lineage>
</organism>
<dbReference type="PANTHER" id="PTHR46898:SF3">
    <property type="entry name" value="FUNGAL LIPASE-LIKE DOMAIN-CONTAINING PROTEIN"/>
    <property type="match status" value="1"/>
</dbReference>
<dbReference type="EMBL" id="KK198755">
    <property type="protein sequence ID" value="KCW79093.1"/>
    <property type="molecule type" value="Genomic_DNA"/>
</dbReference>
<dbReference type="PANTHER" id="PTHR46898">
    <property type="entry name" value="SENESCENCE-ASSOCIATED CARBOXYLESTERASE 101"/>
    <property type="match status" value="1"/>
</dbReference>
<dbReference type="Gramene" id="KCW79094">
    <property type="protein sequence ID" value="KCW79094"/>
    <property type="gene ID" value="EUGRSUZ_C00536"/>
</dbReference>